<name>A0A409V9N7_9AGAR</name>
<gene>
    <name evidence="3" type="ORF">CVT24_004993</name>
</gene>
<dbReference type="InterPro" id="IPR036047">
    <property type="entry name" value="F-box-like_dom_sf"/>
</dbReference>
<comment type="caution">
    <text evidence="3">The sequence shown here is derived from an EMBL/GenBank/DDBJ whole genome shotgun (WGS) entry which is preliminary data.</text>
</comment>
<evidence type="ECO:0000256" key="2">
    <source>
        <dbReference type="SAM" id="MobiDB-lite"/>
    </source>
</evidence>
<accession>A0A409V9N7</accession>
<dbReference type="EMBL" id="NHTK01006122">
    <property type="protein sequence ID" value="PPQ63461.1"/>
    <property type="molecule type" value="Genomic_DNA"/>
</dbReference>
<reference evidence="3 4" key="1">
    <citation type="journal article" date="2018" name="Evol. Lett.">
        <title>Horizontal gene cluster transfer increased hallucinogenic mushroom diversity.</title>
        <authorList>
            <person name="Reynolds H.T."/>
            <person name="Vijayakumar V."/>
            <person name="Gluck-Thaler E."/>
            <person name="Korotkin H.B."/>
            <person name="Matheny P.B."/>
            <person name="Slot J.C."/>
        </authorList>
    </citation>
    <scope>NUCLEOTIDE SEQUENCE [LARGE SCALE GENOMIC DNA]</scope>
    <source>
        <strain evidence="3 4">2629</strain>
    </source>
</reference>
<evidence type="ECO:0000313" key="4">
    <source>
        <dbReference type="Proteomes" id="UP000284842"/>
    </source>
</evidence>
<feature type="coiled-coil region" evidence="1">
    <location>
        <begin position="38"/>
        <end position="72"/>
    </location>
</feature>
<feature type="region of interest" description="Disordered" evidence="2">
    <location>
        <begin position="1"/>
        <end position="33"/>
    </location>
</feature>
<dbReference type="AlphaFoldDB" id="A0A409V9N7"/>
<dbReference type="Proteomes" id="UP000284842">
    <property type="component" value="Unassembled WGS sequence"/>
</dbReference>
<keyword evidence="4" id="KW-1185">Reference proteome</keyword>
<dbReference type="Gene3D" id="3.80.10.10">
    <property type="entry name" value="Ribonuclease Inhibitor"/>
    <property type="match status" value="1"/>
</dbReference>
<dbReference type="OrthoDB" id="3365698at2759"/>
<dbReference type="SUPFAM" id="SSF81383">
    <property type="entry name" value="F-box domain"/>
    <property type="match status" value="1"/>
</dbReference>
<organism evidence="3 4">
    <name type="scientific">Panaeolus cyanescens</name>
    <dbReference type="NCBI Taxonomy" id="181874"/>
    <lineage>
        <taxon>Eukaryota</taxon>
        <taxon>Fungi</taxon>
        <taxon>Dikarya</taxon>
        <taxon>Basidiomycota</taxon>
        <taxon>Agaricomycotina</taxon>
        <taxon>Agaricomycetes</taxon>
        <taxon>Agaricomycetidae</taxon>
        <taxon>Agaricales</taxon>
        <taxon>Agaricineae</taxon>
        <taxon>Galeropsidaceae</taxon>
        <taxon>Panaeolus</taxon>
    </lineage>
</organism>
<proteinExistence type="predicted"/>
<keyword evidence="1" id="KW-0175">Coiled coil</keyword>
<dbReference type="Gene3D" id="1.20.1280.50">
    <property type="match status" value="1"/>
</dbReference>
<protein>
    <submittedName>
        <fullName evidence="3">Uncharacterized protein</fullName>
    </submittedName>
</protein>
<dbReference type="SUPFAM" id="SSF52047">
    <property type="entry name" value="RNI-like"/>
    <property type="match status" value="1"/>
</dbReference>
<dbReference type="InParanoid" id="A0A409V9N7"/>
<evidence type="ECO:0000313" key="3">
    <source>
        <dbReference type="EMBL" id="PPQ63461.1"/>
    </source>
</evidence>
<dbReference type="STRING" id="181874.A0A409V9N7"/>
<sequence>MPSVQEQSTREKSSPFSHLFGGNSALSEEDHSNVRRHLTRAKAEISSLDAEIAELQRRVESLQSKRSVLQDDVDLHQPLISAIRRLPFDILEQIFYYCLPTTRNAAMSTLDAPLKFSRVCSSWRSAVYAAPRLWQTLHIAIPSFPYRSFDNITFGSHGFPAHKLVDSQRQSEIDIAVRRMGGAMQWLRRSHPYPISISIALRSHDNVVPEVLNVIFTTMFGFCDRWANIDFDLPFSQRAFHMLSSVTKEKLIHLRTLRLKWSHTPLPSSIAHPEWFKTQLMLAPNLEHFQMIGFADGFRLGVAWSQLTELTIEDCALPSDEARNILAKCPKLRLCRLHISRTPAPVQPIDPRIIFMNELESFALIERGAFPARIRAPKLRRLIYEACRDYNVGPTQHFDVFELTLQGDLPTRLPCYNLEAVTFDPTTTRQDLILDFISYAPNLRELRLESPKSQITTPERTWMTTHEFKIGDHFVKALTPVISSDVENGSIESAAASSSTQSRSLCPKLVHFECTSRTGFSDKVLYEFIRNRLQLSTTPEGQDQPPSYSALQKVVVEFERVKELEICEDLRVAGLYSSTTGMELCLTYHSRKEGYTSPEVMSPWNGLRSREMIPNNVDWVFDEHDLYA</sequence>
<dbReference type="InterPro" id="IPR032675">
    <property type="entry name" value="LRR_dom_sf"/>
</dbReference>
<evidence type="ECO:0000256" key="1">
    <source>
        <dbReference type="SAM" id="Coils"/>
    </source>
</evidence>